<proteinExistence type="predicted"/>
<evidence type="ECO:0000256" key="1">
    <source>
        <dbReference type="SAM" id="SignalP"/>
    </source>
</evidence>
<gene>
    <name evidence="2" type="ORF">MWN33_12715</name>
</gene>
<dbReference type="Proteomes" id="UP001202867">
    <property type="component" value="Unassembled WGS sequence"/>
</dbReference>
<dbReference type="EMBL" id="JALKCG010000004">
    <property type="protein sequence ID" value="MCK0208893.1"/>
    <property type="molecule type" value="Genomic_DNA"/>
</dbReference>
<reference evidence="3" key="1">
    <citation type="submission" date="2023-07" db="EMBL/GenBank/DDBJ databases">
        <title>Ancylobacter moscoviensis sp. nov., facultatively methylotrophic bacteria from activated sludge and the reclassification of Starkeya novella (Starkey 1934) Kelly et al. 2000 as Ancylobacter novellus comb. nov., Starkeya koreensis Im et al. 2006 as Ancylobacter koreensis comb.nov., Angulomicrobium tetraedrale Vasil'eva et al. 1986 as Ancylobacter tetraedralis comb. nov., Angulomicrobium amanitiforme Fritz et al. 2004 as Ancylobacter amanitiformis comb. nov. and Methylorhabdus multivorans Doronina et al. 1996 as Ancylobacter multivorans comb. nov. and emended description of the genus Ancylobacter.</title>
        <authorList>
            <person name="Doronina N."/>
            <person name="Chemodurova A."/>
            <person name="Grouzdev D."/>
            <person name="Koziaeva V."/>
            <person name="Shi W."/>
            <person name="Wu L."/>
            <person name="Kaparullina E."/>
        </authorList>
    </citation>
    <scope>NUCLEOTIDE SEQUENCE [LARGE SCALE GENOMIC DNA]</scope>
    <source>
        <strain evidence="3">Jip08</strain>
    </source>
</reference>
<comment type="caution">
    <text evidence="2">The sequence shown here is derived from an EMBL/GenBank/DDBJ whole genome shotgun (WGS) entry which is preliminary data.</text>
</comment>
<feature type="chain" id="PRO_5045605707" description="Outer membrane protein beta-barrel domain-containing protein" evidence="1">
    <location>
        <begin position="23"/>
        <end position="200"/>
    </location>
</feature>
<sequence>MPAPRRLLALVAILAAPTLAPAAALAGSTSIGGAFTTERAVDAFADTTSSDWQIDVAHSFDNKFSLAGSVKYYDTAGTSDYKVNAQFGGGYTWELGTFALTAGAGVGQHFVQDDDPWSFPYYYFTLAGALPLGEKWTWNVFRLRYRNAFDNSNGYNTPEAAMGVTYRVDAHNSVSLYIERDWTNGQPAYDGIEIGYRYSF</sequence>
<keyword evidence="3" id="KW-1185">Reference proteome</keyword>
<accession>A0ABT0DNN9</accession>
<dbReference type="RefSeq" id="WP_247201239.1">
    <property type="nucleotide sequence ID" value="NZ_JALKCG010000004.1"/>
</dbReference>
<protein>
    <recommendedName>
        <fullName evidence="4">Outer membrane protein beta-barrel domain-containing protein</fullName>
    </recommendedName>
</protein>
<feature type="signal peptide" evidence="1">
    <location>
        <begin position="1"/>
        <end position="22"/>
    </location>
</feature>
<keyword evidence="1" id="KW-0732">Signal</keyword>
<name>A0ABT0DNN9_9HYPH</name>
<evidence type="ECO:0000313" key="3">
    <source>
        <dbReference type="Proteomes" id="UP001202867"/>
    </source>
</evidence>
<evidence type="ECO:0000313" key="2">
    <source>
        <dbReference type="EMBL" id="MCK0208893.1"/>
    </source>
</evidence>
<organism evidence="2 3">
    <name type="scientific">Ancylobacter koreensis</name>
    <dbReference type="NCBI Taxonomy" id="266121"/>
    <lineage>
        <taxon>Bacteria</taxon>
        <taxon>Pseudomonadati</taxon>
        <taxon>Pseudomonadota</taxon>
        <taxon>Alphaproteobacteria</taxon>
        <taxon>Hyphomicrobiales</taxon>
        <taxon>Xanthobacteraceae</taxon>
        <taxon>Ancylobacter</taxon>
    </lineage>
</organism>
<evidence type="ECO:0008006" key="4">
    <source>
        <dbReference type="Google" id="ProtNLM"/>
    </source>
</evidence>